<dbReference type="PANTHER" id="PTHR40265:SF1">
    <property type="entry name" value="GLYOXALASE-LIKE DOMAIN-CONTAINING PROTEIN"/>
    <property type="match status" value="1"/>
</dbReference>
<keyword evidence="3" id="KW-1185">Reference proteome</keyword>
<evidence type="ECO:0000313" key="3">
    <source>
        <dbReference type="Proteomes" id="UP000431401"/>
    </source>
</evidence>
<evidence type="ECO:0000313" key="2">
    <source>
        <dbReference type="EMBL" id="MQY25546.1"/>
    </source>
</evidence>
<dbReference type="InterPro" id="IPR037523">
    <property type="entry name" value="VOC_core"/>
</dbReference>
<accession>A0A7K0DIA8</accession>
<proteinExistence type="predicted"/>
<dbReference type="SUPFAM" id="SSF54593">
    <property type="entry name" value="Glyoxalase/Bleomycin resistance protein/Dihydroxybiphenyl dioxygenase"/>
    <property type="match status" value="1"/>
</dbReference>
<organism evidence="2 3">
    <name type="scientific">Nocardia aurantia</name>
    <dbReference type="NCBI Taxonomy" id="2585199"/>
    <lineage>
        <taxon>Bacteria</taxon>
        <taxon>Bacillati</taxon>
        <taxon>Actinomycetota</taxon>
        <taxon>Actinomycetes</taxon>
        <taxon>Mycobacteriales</taxon>
        <taxon>Nocardiaceae</taxon>
        <taxon>Nocardia</taxon>
    </lineage>
</organism>
<reference evidence="2 3" key="1">
    <citation type="submission" date="2019-10" db="EMBL/GenBank/DDBJ databases">
        <title>Nocardia macrotermitis sp. nov. and Nocardia aurantia sp. nov., isolated from the gut of fungus growing-termite Macrotermes natalensis.</title>
        <authorList>
            <person name="Benndorf R."/>
            <person name="Schwitalla J."/>
            <person name="Martin K."/>
            <person name="De Beer W."/>
            <person name="Kaster A.-K."/>
            <person name="Vollmers J."/>
            <person name="Poulsen M."/>
            <person name="Beemelmanns C."/>
        </authorList>
    </citation>
    <scope>NUCLEOTIDE SEQUENCE [LARGE SCALE GENOMIC DNA]</scope>
    <source>
        <strain evidence="2 3">RB56</strain>
    </source>
</reference>
<gene>
    <name evidence="2" type="ORF">NRB56_11030</name>
</gene>
<dbReference type="AlphaFoldDB" id="A0A7K0DIA8"/>
<sequence>MADLQPGVRLPRVSGVTRLDHLVLATPHLSETVQLVTRLLGVAPVAGGRHPGLGTRNFLLGLGDGGYLELIGPDPAQPTPDRPRPFGIDELPQARLVTWAVAVPDIDAAIDRARAAGYDPGDAREMSRTTPAGDTLRWRLTAERAGGPGGTVPFLIDWGTTAHPAQDLPEATLESLVAIGPDPTTVSERLHALGAELPVRPGLRNTLLATVIGPAGPITLH</sequence>
<comment type="caution">
    <text evidence="2">The sequence shown here is derived from an EMBL/GenBank/DDBJ whole genome shotgun (WGS) entry which is preliminary data.</text>
</comment>
<feature type="domain" description="VOC" evidence="1">
    <location>
        <begin position="18"/>
        <end position="158"/>
    </location>
</feature>
<dbReference type="Proteomes" id="UP000431401">
    <property type="component" value="Unassembled WGS sequence"/>
</dbReference>
<dbReference type="PROSITE" id="PS51819">
    <property type="entry name" value="VOC"/>
    <property type="match status" value="1"/>
</dbReference>
<dbReference type="InterPro" id="IPR025870">
    <property type="entry name" value="Glyoxalase-like_dom"/>
</dbReference>
<dbReference type="Gene3D" id="3.10.180.10">
    <property type="entry name" value="2,3-Dihydroxybiphenyl 1,2-Dioxygenase, domain 1"/>
    <property type="match status" value="1"/>
</dbReference>
<dbReference type="InterPro" id="IPR029068">
    <property type="entry name" value="Glyas_Bleomycin-R_OHBP_Dase"/>
</dbReference>
<dbReference type="EMBL" id="WEGI01000002">
    <property type="protein sequence ID" value="MQY25546.1"/>
    <property type="molecule type" value="Genomic_DNA"/>
</dbReference>
<dbReference type="Pfam" id="PF13468">
    <property type="entry name" value="Glyoxalase_3"/>
    <property type="match status" value="1"/>
</dbReference>
<evidence type="ECO:0000259" key="1">
    <source>
        <dbReference type="PROSITE" id="PS51819"/>
    </source>
</evidence>
<name>A0A7K0DIA8_9NOCA</name>
<dbReference type="PANTHER" id="PTHR40265">
    <property type="entry name" value="BLL2707 PROTEIN"/>
    <property type="match status" value="1"/>
</dbReference>
<protein>
    <recommendedName>
        <fullName evidence="1">VOC domain-containing protein</fullName>
    </recommendedName>
</protein>